<dbReference type="GO" id="GO:0003857">
    <property type="term" value="F:(3S)-3-hydroxyacyl-CoA dehydrogenase (NAD+) activity"/>
    <property type="evidence" value="ECO:0007669"/>
    <property type="project" value="TreeGrafter"/>
</dbReference>
<dbReference type="Pfam" id="PF22622">
    <property type="entry name" value="MFE-2_hydrat-2_N"/>
    <property type="match status" value="1"/>
</dbReference>
<dbReference type="InterPro" id="IPR029069">
    <property type="entry name" value="HotDog_dom_sf"/>
</dbReference>
<dbReference type="Proteomes" id="UP001172673">
    <property type="component" value="Unassembled WGS sequence"/>
</dbReference>
<keyword evidence="5" id="KW-1185">Reference proteome</keyword>
<dbReference type="InterPro" id="IPR054357">
    <property type="entry name" value="MFE-2_N"/>
</dbReference>
<evidence type="ECO:0008006" key="6">
    <source>
        <dbReference type="Google" id="ProtNLM"/>
    </source>
</evidence>
<dbReference type="PANTHER" id="PTHR13078">
    <property type="entry name" value="PEROXISOMAL MULTIFUNCTIONAL ENZYME TYPE 2-RELATED"/>
    <property type="match status" value="1"/>
</dbReference>
<feature type="domain" description="MaoC-like" evidence="2">
    <location>
        <begin position="171"/>
        <end position="278"/>
    </location>
</feature>
<sequence>MAPPIDLEAIKQMSWTITTTYTPSTIIIYALALGVKGTDLAHCFEAHPDFSAPPTFGAIPVIAIMGPVTRSMPSFLPNFQPHNHVHGEHYLELKSPFPACGTTTLTTTAKILDIVDRRSGVTVAVGITTVDASTGLQICYNEWTSFIKSVPGAGLSTKPNPRGAATATHPAPKRAPDAVLSHKTSPEQSALYRAASGDLNPLHIDPAVAKRGGFPGPLLTGTCTLGMGVLHVIGAFAHGDFGRFKNVKVRLSGPVFPGEVVRTEMWREDGGRRVVYRQVVGEGKAERVVISQAAVELNAGDSVGESRL</sequence>
<dbReference type="AlphaFoldDB" id="A0AA38XDK5"/>
<reference evidence="4" key="1">
    <citation type="submission" date="2022-10" db="EMBL/GenBank/DDBJ databases">
        <title>Culturing micro-colonial fungi from biological soil crusts in the Mojave desert and describing Neophaeococcomyces mojavensis, and introducing the new genera and species Taxawa tesnikishii.</title>
        <authorList>
            <person name="Kurbessoian T."/>
            <person name="Stajich J.E."/>
        </authorList>
    </citation>
    <scope>NUCLEOTIDE SEQUENCE</scope>
    <source>
        <strain evidence="4">TK_41</strain>
    </source>
</reference>
<dbReference type="InterPro" id="IPR002539">
    <property type="entry name" value="MaoC-like_dom"/>
</dbReference>
<dbReference type="PANTHER" id="PTHR13078:SF56">
    <property type="entry name" value="PEROXISOMAL MULTIFUNCTIONAL ENZYME TYPE 2"/>
    <property type="match status" value="1"/>
</dbReference>
<dbReference type="Pfam" id="PF01575">
    <property type="entry name" value="MaoC_dehydratas"/>
    <property type="match status" value="1"/>
</dbReference>
<dbReference type="GO" id="GO:0005777">
    <property type="term" value="C:peroxisome"/>
    <property type="evidence" value="ECO:0007669"/>
    <property type="project" value="TreeGrafter"/>
</dbReference>
<accession>A0AA38XDK5</accession>
<comment type="caution">
    <text evidence="4">The sequence shown here is derived from an EMBL/GenBank/DDBJ whole genome shotgun (WGS) entry which is preliminary data.</text>
</comment>
<dbReference type="EMBL" id="JAPDRK010000006">
    <property type="protein sequence ID" value="KAJ9611394.1"/>
    <property type="molecule type" value="Genomic_DNA"/>
</dbReference>
<name>A0AA38XDK5_9EURO</name>
<evidence type="ECO:0000313" key="4">
    <source>
        <dbReference type="EMBL" id="KAJ9611394.1"/>
    </source>
</evidence>
<feature type="domain" description="Peroxisomal multifunctional enzyme type 2-like N-terminal" evidence="3">
    <location>
        <begin position="20"/>
        <end position="148"/>
    </location>
</feature>
<organism evidence="4 5">
    <name type="scientific">Cladophialophora chaetospira</name>
    <dbReference type="NCBI Taxonomy" id="386627"/>
    <lineage>
        <taxon>Eukaryota</taxon>
        <taxon>Fungi</taxon>
        <taxon>Dikarya</taxon>
        <taxon>Ascomycota</taxon>
        <taxon>Pezizomycotina</taxon>
        <taxon>Eurotiomycetes</taxon>
        <taxon>Chaetothyriomycetidae</taxon>
        <taxon>Chaetothyriales</taxon>
        <taxon>Herpotrichiellaceae</taxon>
        <taxon>Cladophialophora</taxon>
    </lineage>
</organism>
<dbReference type="GO" id="GO:0044594">
    <property type="term" value="F:17-beta-hydroxysteroid dehydrogenase (NAD+) activity"/>
    <property type="evidence" value="ECO:0007669"/>
    <property type="project" value="TreeGrafter"/>
</dbReference>
<evidence type="ECO:0000259" key="3">
    <source>
        <dbReference type="Pfam" id="PF22622"/>
    </source>
</evidence>
<protein>
    <recommendedName>
        <fullName evidence="6">MaoC-like domain-containing protein</fullName>
    </recommendedName>
</protein>
<dbReference type="GO" id="GO:0006635">
    <property type="term" value="P:fatty acid beta-oxidation"/>
    <property type="evidence" value="ECO:0007669"/>
    <property type="project" value="TreeGrafter"/>
</dbReference>
<dbReference type="SUPFAM" id="SSF54637">
    <property type="entry name" value="Thioesterase/thiol ester dehydrase-isomerase"/>
    <property type="match status" value="2"/>
</dbReference>
<evidence type="ECO:0000313" key="5">
    <source>
        <dbReference type="Proteomes" id="UP001172673"/>
    </source>
</evidence>
<evidence type="ECO:0000256" key="1">
    <source>
        <dbReference type="SAM" id="MobiDB-lite"/>
    </source>
</evidence>
<proteinExistence type="predicted"/>
<dbReference type="CDD" id="cd03448">
    <property type="entry name" value="HDE_HSD"/>
    <property type="match status" value="1"/>
</dbReference>
<feature type="region of interest" description="Disordered" evidence="1">
    <location>
        <begin position="154"/>
        <end position="183"/>
    </location>
</feature>
<evidence type="ECO:0000259" key="2">
    <source>
        <dbReference type="Pfam" id="PF01575"/>
    </source>
</evidence>
<dbReference type="GO" id="GO:0004300">
    <property type="term" value="F:enoyl-CoA hydratase activity"/>
    <property type="evidence" value="ECO:0007669"/>
    <property type="project" value="TreeGrafter"/>
</dbReference>
<gene>
    <name evidence="4" type="ORF">H2200_004578</name>
</gene>
<dbReference type="Gene3D" id="3.10.129.10">
    <property type="entry name" value="Hotdog Thioesterase"/>
    <property type="match status" value="1"/>
</dbReference>